<evidence type="ECO:0000313" key="2">
    <source>
        <dbReference type="EMBL" id="MDC9596343.1"/>
    </source>
</evidence>
<accession>A0ABT5LRC5</accession>
<evidence type="ECO:0000259" key="1">
    <source>
        <dbReference type="Pfam" id="PF08021"/>
    </source>
</evidence>
<proteinExistence type="predicted"/>
<dbReference type="Proteomes" id="UP001220225">
    <property type="component" value="Unassembled WGS sequence"/>
</dbReference>
<organism evidence="2 3">
    <name type="scientific">Xenorhabdus anantnagensis</name>
    <dbReference type="NCBI Taxonomy" id="3025875"/>
    <lineage>
        <taxon>Bacteria</taxon>
        <taxon>Pseudomonadati</taxon>
        <taxon>Pseudomonadota</taxon>
        <taxon>Gammaproteobacteria</taxon>
        <taxon>Enterobacterales</taxon>
        <taxon>Morganellaceae</taxon>
        <taxon>Xenorhabdus</taxon>
    </lineage>
</organism>
<feature type="domain" description="Siderophore-interacting FAD-binding" evidence="1">
    <location>
        <begin position="15"/>
        <end position="51"/>
    </location>
</feature>
<reference evidence="2 3" key="1">
    <citation type="submission" date="2023-02" db="EMBL/GenBank/DDBJ databases">
        <title>Entomopathogenic bacteria.</title>
        <authorList>
            <person name="Machado R.A."/>
        </authorList>
    </citation>
    <scope>NUCLEOTIDE SEQUENCE [LARGE SCALE GENOMIC DNA]</scope>
    <source>
        <strain evidence="2 3">XENO-2</strain>
    </source>
</reference>
<dbReference type="RefSeq" id="WP_273574873.1">
    <property type="nucleotide sequence ID" value="NZ_JAQRFN010000005.1"/>
</dbReference>
<comment type="caution">
    <text evidence="2">The sequence shown here is derived from an EMBL/GenBank/DDBJ whole genome shotgun (WGS) entry which is preliminary data.</text>
</comment>
<keyword evidence="3" id="KW-1185">Reference proteome</keyword>
<sequence length="52" mass="6173">MSSTYSIFHLFLKERITVSPSILRCVFEGSEAHKMRRYAPDQRIRLLFSPEK</sequence>
<gene>
    <name evidence="2" type="ORF">PSI14_05510</name>
</gene>
<evidence type="ECO:0000313" key="3">
    <source>
        <dbReference type="Proteomes" id="UP001220225"/>
    </source>
</evidence>
<dbReference type="InterPro" id="IPR013113">
    <property type="entry name" value="SIP_FAD-bd"/>
</dbReference>
<protein>
    <submittedName>
        <fullName evidence="2">Siderophore-interacting protein</fullName>
    </submittedName>
</protein>
<dbReference type="EMBL" id="JAQRFN010000005">
    <property type="protein sequence ID" value="MDC9596343.1"/>
    <property type="molecule type" value="Genomic_DNA"/>
</dbReference>
<dbReference type="Pfam" id="PF08021">
    <property type="entry name" value="FAD_binding_9"/>
    <property type="match status" value="1"/>
</dbReference>
<name>A0ABT5LRC5_9GAMM</name>